<accession>A0A165ZVT0</accession>
<dbReference type="PANTHER" id="PTHR33096:SF1">
    <property type="entry name" value="CXC1-LIKE CYSTEINE CLUSTER ASSOCIATED WITH KDZ TRANSPOSASES DOMAIN-CONTAINING PROTEIN"/>
    <property type="match status" value="1"/>
</dbReference>
<dbReference type="EMBL" id="KV417670">
    <property type="protein sequence ID" value="KZP10978.1"/>
    <property type="molecule type" value="Genomic_DNA"/>
</dbReference>
<dbReference type="InterPro" id="IPR041457">
    <property type="entry name" value="CxC2_KDZ-assoc"/>
</dbReference>
<evidence type="ECO:0000313" key="2">
    <source>
        <dbReference type="EMBL" id="KZP10978.1"/>
    </source>
</evidence>
<reference evidence="2 3" key="1">
    <citation type="journal article" date="2016" name="Mol. Biol. Evol.">
        <title>Comparative Genomics of Early-Diverging Mushroom-Forming Fungi Provides Insights into the Origins of Lignocellulose Decay Capabilities.</title>
        <authorList>
            <person name="Nagy L.G."/>
            <person name="Riley R."/>
            <person name="Tritt A."/>
            <person name="Adam C."/>
            <person name="Daum C."/>
            <person name="Floudas D."/>
            <person name="Sun H."/>
            <person name="Yadav J.S."/>
            <person name="Pangilinan J."/>
            <person name="Larsson K.H."/>
            <person name="Matsuura K."/>
            <person name="Barry K."/>
            <person name="Labutti K."/>
            <person name="Kuo R."/>
            <person name="Ohm R.A."/>
            <person name="Bhattacharya S.S."/>
            <person name="Shirouzu T."/>
            <person name="Yoshinaga Y."/>
            <person name="Martin F.M."/>
            <person name="Grigoriev I.V."/>
            <person name="Hibbett D.S."/>
        </authorList>
    </citation>
    <scope>NUCLEOTIDE SEQUENCE [LARGE SCALE GENOMIC DNA]</scope>
    <source>
        <strain evidence="2 3">CBS 109695</strain>
    </source>
</reference>
<dbReference type="AlphaFoldDB" id="A0A165ZVT0"/>
<dbReference type="PANTHER" id="PTHR33096">
    <property type="entry name" value="CXC2 DOMAIN-CONTAINING PROTEIN"/>
    <property type="match status" value="1"/>
</dbReference>
<dbReference type="Proteomes" id="UP000076532">
    <property type="component" value="Unassembled WGS sequence"/>
</dbReference>
<evidence type="ECO:0000259" key="1">
    <source>
        <dbReference type="Pfam" id="PF18803"/>
    </source>
</evidence>
<feature type="domain" description="CxC2-like cysteine cluster KDZ transposase-associated" evidence="1">
    <location>
        <begin position="138"/>
        <end position="242"/>
    </location>
</feature>
<dbReference type="STRING" id="436010.A0A165ZVT0"/>
<name>A0A165ZVT0_9AGAM</name>
<gene>
    <name evidence="2" type="ORF">FIBSPDRAFT_757372</name>
</gene>
<sequence>MGSAPTPDEDLEGSAAAPVAGPAGITVLPHEKAKRYENSACPFIHSFKAPPHCNFQDAPLKTWVDYREHYIDEMMGLEGRGRLQASCAGCNIAHPIYRCKDCLHGCLWCSSCILEKHRMQPLHMIELWNGLFFQHSSLKALGLRVQLGHPPGSLCHRRQVGRDDFTVVHSNGIHLVQVDWCSCEDVERHTQLLRIGWWPATPLQPRSCATMEVLRLFHTLNLQGKLTPFSFYRTLEYMTDSTELHAIPPRLPAWMIMVREYRHSKMVKRAGRAYDPAGVKGTPPGALAIPCRACPQPTMNLPAGWQQAAPEKGWLYMLTVAMDANFRLRSKIRGTGALDTTLNPGWAYFVDNQPYADFIKDYVDAVESCVGFQALLNMLTKRSKGLRATGMAAVSCARHQFFRPLGVGDLQKGERCCNMDYLLCSSLQGVGLKMVCSSYDVACSYFLNFFRRMPLLPRALHIPSSLLRQFHTMVPKFHLQAHAEKCQSNFNFNFCPGVGRTEGEGPERNWDELNGQAPSTAEMGPGHRWETLDDCCGWANWRKTTGLGNLLLRRLLVAIPEACQTQRDLIAFTDSLEEQVPEELALMKADLKAWNLDKSKEDPYRLPKSDLTLHKVRLMMAQEEKARVEAGTSLMHKVSWAAFIINATEIQTLQQNIRRDVKGFKKATLIQTTSIVELRTACLKKIQAYRETQRIVMPGFVWENHAQAADVSTDGGRYGHPEESKLFMPSELSVVDRRKYCPPELAELEERVRWAEAIDALEDMRNHLRTRSFSNSFKKANITGQIRNSRAREVQARIDDKVRAAELRYRRARGAYMTLHGPGDWEIVLKPLDKSDVRALNERERTAQEVHEQEKLRSRLGLGLDPTSTIAEGRVQAQTSTIGEGSRRPSWIWYNGVGHEKIGDDISKKALRVEWSKAHARATRWWEEVALLEEEMRRVLQFCHSKQLWWLEQLGRRNLSACADRTLAEGLHAYAAQQAGIEVHMAAEWSDKWELIRALAQPIVNCEPGWELKVFEGPQAVIDIWTDSANAEDYEDTDY</sequence>
<dbReference type="InterPro" id="IPR040521">
    <property type="entry name" value="KDZ"/>
</dbReference>
<protein>
    <recommendedName>
        <fullName evidence="1">CxC2-like cysteine cluster KDZ transposase-associated domain-containing protein</fullName>
    </recommendedName>
</protein>
<proteinExistence type="predicted"/>
<evidence type="ECO:0000313" key="3">
    <source>
        <dbReference type="Proteomes" id="UP000076532"/>
    </source>
</evidence>
<dbReference type="Pfam" id="PF18803">
    <property type="entry name" value="CxC2"/>
    <property type="match status" value="1"/>
</dbReference>
<organism evidence="2 3">
    <name type="scientific">Athelia psychrophila</name>
    <dbReference type="NCBI Taxonomy" id="1759441"/>
    <lineage>
        <taxon>Eukaryota</taxon>
        <taxon>Fungi</taxon>
        <taxon>Dikarya</taxon>
        <taxon>Basidiomycota</taxon>
        <taxon>Agaricomycotina</taxon>
        <taxon>Agaricomycetes</taxon>
        <taxon>Agaricomycetidae</taxon>
        <taxon>Atheliales</taxon>
        <taxon>Atheliaceae</taxon>
        <taxon>Athelia</taxon>
    </lineage>
</organism>
<keyword evidence="3" id="KW-1185">Reference proteome</keyword>
<dbReference type="Pfam" id="PF18758">
    <property type="entry name" value="KDZ"/>
    <property type="match status" value="1"/>
</dbReference>
<dbReference type="OrthoDB" id="3257768at2759"/>